<dbReference type="EMBL" id="UOEE01000097">
    <property type="protein sequence ID" value="VAV89925.1"/>
    <property type="molecule type" value="Genomic_DNA"/>
</dbReference>
<dbReference type="Gene3D" id="1.20.1600.10">
    <property type="entry name" value="Outer membrane efflux proteins (OEP)"/>
    <property type="match status" value="1"/>
</dbReference>
<dbReference type="PANTHER" id="PTHR30203">
    <property type="entry name" value="OUTER MEMBRANE CATION EFFLUX PROTEIN"/>
    <property type="match status" value="1"/>
</dbReference>
<reference evidence="1" key="1">
    <citation type="submission" date="2018-06" db="EMBL/GenBank/DDBJ databases">
        <authorList>
            <person name="Zhirakovskaya E."/>
        </authorList>
    </citation>
    <scope>NUCLEOTIDE SEQUENCE</scope>
</reference>
<name>A0A3B0S397_9ZZZZ</name>
<dbReference type="Gene3D" id="2.20.200.10">
    <property type="entry name" value="Outer membrane efflux proteins (OEP)"/>
    <property type="match status" value="1"/>
</dbReference>
<dbReference type="Pfam" id="PF02321">
    <property type="entry name" value="OEP"/>
    <property type="match status" value="2"/>
</dbReference>
<dbReference type="PROSITE" id="PS51257">
    <property type="entry name" value="PROKAR_LIPOPROTEIN"/>
    <property type="match status" value="1"/>
</dbReference>
<dbReference type="InterPro" id="IPR003423">
    <property type="entry name" value="OMP_efflux"/>
</dbReference>
<dbReference type="PANTHER" id="PTHR30203:SF33">
    <property type="entry name" value="BLR4455 PROTEIN"/>
    <property type="match status" value="1"/>
</dbReference>
<dbReference type="GO" id="GO:0015562">
    <property type="term" value="F:efflux transmembrane transporter activity"/>
    <property type="evidence" value="ECO:0007669"/>
    <property type="project" value="InterPro"/>
</dbReference>
<dbReference type="NCBIfam" id="TIGR01845">
    <property type="entry name" value="outer_NodT"/>
    <property type="match status" value="1"/>
</dbReference>
<sequence>MRRSLLILSTCSVLGACASLADKTPFAGLSEVPASDIEQLAPAQWHADYENNEQSQASSWVDSFGDAVLQSLVLEALARNHNLAASAARVEQAAALARISNAARLPSVNLGASGTGNFIPNAANTDSYGGNVSASWELDIWGRIRDRAKAGYRDAAASKADYEALRLSIAGQTASAWINLIAASQQQNLAEDDVETRKRSLGIVARRYKQGLSTSLDIRLARSALASSDASLAFQKQQHANATRRLEILLGRYPSHELVASATLPTLQGLGALGTPADLLVRRPDIRSSEQRLAAAGLRVSDARKAILPSLSLRGTASTGGGNIGNIFDIDQAIGQLLGSLSQPLFRGGAIKADIARNEAAHRERLETYAQTVLTAWREVEDALSGETYLAER</sequence>
<feature type="non-terminal residue" evidence="1">
    <location>
        <position position="393"/>
    </location>
</feature>
<dbReference type="AlphaFoldDB" id="A0A3B0S397"/>
<gene>
    <name evidence="1" type="ORF">MNBD_ALPHA06-596</name>
</gene>
<dbReference type="GO" id="GO:0016020">
    <property type="term" value="C:membrane"/>
    <property type="evidence" value="ECO:0007669"/>
    <property type="project" value="InterPro"/>
</dbReference>
<protein>
    <submittedName>
        <fullName evidence="1">RND efflux system, outer membrane lipoprotein CmeC</fullName>
    </submittedName>
</protein>
<keyword evidence="1" id="KW-0449">Lipoprotein</keyword>
<proteinExistence type="predicted"/>
<accession>A0A3B0S397</accession>
<dbReference type="InterPro" id="IPR010131">
    <property type="entry name" value="MdtP/NodT-like"/>
</dbReference>
<dbReference type="SUPFAM" id="SSF56954">
    <property type="entry name" value="Outer membrane efflux proteins (OEP)"/>
    <property type="match status" value="1"/>
</dbReference>
<organism evidence="1">
    <name type="scientific">hydrothermal vent metagenome</name>
    <dbReference type="NCBI Taxonomy" id="652676"/>
    <lineage>
        <taxon>unclassified sequences</taxon>
        <taxon>metagenomes</taxon>
        <taxon>ecological metagenomes</taxon>
    </lineage>
</organism>
<evidence type="ECO:0000313" key="1">
    <source>
        <dbReference type="EMBL" id="VAV89925.1"/>
    </source>
</evidence>